<dbReference type="AlphaFoldDB" id="A0AAD7JN91"/>
<feature type="chain" id="PRO_5042132421" evidence="1">
    <location>
        <begin position="20"/>
        <end position="71"/>
    </location>
</feature>
<reference evidence="2" key="1">
    <citation type="submission" date="2023-03" db="EMBL/GenBank/DDBJ databases">
        <title>Massive genome expansion in bonnet fungi (Mycena s.s.) driven by repeated elements and novel gene families across ecological guilds.</title>
        <authorList>
            <consortium name="Lawrence Berkeley National Laboratory"/>
            <person name="Harder C.B."/>
            <person name="Miyauchi S."/>
            <person name="Viragh M."/>
            <person name="Kuo A."/>
            <person name="Thoen E."/>
            <person name="Andreopoulos B."/>
            <person name="Lu D."/>
            <person name="Skrede I."/>
            <person name="Drula E."/>
            <person name="Henrissat B."/>
            <person name="Morin E."/>
            <person name="Kohler A."/>
            <person name="Barry K."/>
            <person name="LaButti K."/>
            <person name="Morin E."/>
            <person name="Salamov A."/>
            <person name="Lipzen A."/>
            <person name="Mereny Z."/>
            <person name="Hegedus B."/>
            <person name="Baldrian P."/>
            <person name="Stursova M."/>
            <person name="Weitz H."/>
            <person name="Taylor A."/>
            <person name="Grigoriev I.V."/>
            <person name="Nagy L.G."/>
            <person name="Martin F."/>
            <person name="Kauserud H."/>
        </authorList>
    </citation>
    <scope>NUCLEOTIDE SEQUENCE</scope>
    <source>
        <strain evidence="2">CBHHK182m</strain>
    </source>
</reference>
<keyword evidence="3" id="KW-1185">Reference proteome</keyword>
<gene>
    <name evidence="2" type="ORF">B0H16DRAFT_1522810</name>
</gene>
<keyword evidence="1" id="KW-0732">Signal</keyword>
<evidence type="ECO:0000313" key="2">
    <source>
        <dbReference type="EMBL" id="KAJ7766021.1"/>
    </source>
</evidence>
<organism evidence="2 3">
    <name type="scientific">Mycena metata</name>
    <dbReference type="NCBI Taxonomy" id="1033252"/>
    <lineage>
        <taxon>Eukaryota</taxon>
        <taxon>Fungi</taxon>
        <taxon>Dikarya</taxon>
        <taxon>Basidiomycota</taxon>
        <taxon>Agaricomycotina</taxon>
        <taxon>Agaricomycetes</taxon>
        <taxon>Agaricomycetidae</taxon>
        <taxon>Agaricales</taxon>
        <taxon>Marasmiineae</taxon>
        <taxon>Mycenaceae</taxon>
        <taxon>Mycena</taxon>
    </lineage>
</organism>
<proteinExistence type="predicted"/>
<dbReference type="Proteomes" id="UP001215598">
    <property type="component" value="Unassembled WGS sequence"/>
</dbReference>
<accession>A0AAD7JN91</accession>
<feature type="signal peptide" evidence="1">
    <location>
        <begin position="1"/>
        <end position="19"/>
    </location>
</feature>
<comment type="caution">
    <text evidence="2">The sequence shown here is derived from an EMBL/GenBank/DDBJ whole genome shotgun (WGS) entry which is preliminary data.</text>
</comment>
<protein>
    <submittedName>
        <fullName evidence="2">Uncharacterized protein</fullName>
    </submittedName>
</protein>
<evidence type="ECO:0000313" key="3">
    <source>
        <dbReference type="Proteomes" id="UP001215598"/>
    </source>
</evidence>
<sequence length="71" mass="7251">MQFISVFSVLAAIVLATVAAPVDTIPAVATPQAQGESPQRTEVFQTIDIPNGGLGISEEADPKSDPGCVIA</sequence>
<evidence type="ECO:0000256" key="1">
    <source>
        <dbReference type="SAM" id="SignalP"/>
    </source>
</evidence>
<dbReference type="EMBL" id="JARKIB010000024">
    <property type="protein sequence ID" value="KAJ7766021.1"/>
    <property type="molecule type" value="Genomic_DNA"/>
</dbReference>
<name>A0AAD7JN91_9AGAR</name>